<dbReference type="Proteomes" id="UP000324159">
    <property type="component" value="Unassembled WGS sequence"/>
</dbReference>
<feature type="binding site" evidence="10">
    <location>
        <position position="186"/>
    </location>
    <ligand>
        <name>UDP-N-acetyl-alpha-D-glucosamine</name>
        <dbReference type="ChEBI" id="CHEBI:57705"/>
    </ligand>
</feature>
<dbReference type="Gene3D" id="3.40.50.2000">
    <property type="entry name" value="Glycogen Phosphorylase B"/>
    <property type="match status" value="2"/>
</dbReference>
<feature type="domain" description="Glycosyltransferase family 28 N-terminal" evidence="11">
    <location>
        <begin position="3"/>
        <end position="142"/>
    </location>
</feature>
<dbReference type="EMBL" id="VNIB01000015">
    <property type="protein sequence ID" value="TYO96094.1"/>
    <property type="molecule type" value="Genomic_DNA"/>
</dbReference>
<feature type="binding site" evidence="10">
    <location>
        <position position="164"/>
    </location>
    <ligand>
        <name>UDP-N-acetyl-alpha-D-glucosamine</name>
        <dbReference type="ChEBI" id="CHEBI:57705"/>
    </ligand>
</feature>
<keyword evidence="2 10" id="KW-0132">Cell division</keyword>
<keyword evidence="9 10" id="KW-0961">Cell wall biogenesis/degradation</keyword>
<feature type="binding site" evidence="10">
    <location>
        <position position="124"/>
    </location>
    <ligand>
        <name>UDP-N-acetyl-alpha-D-glucosamine</name>
        <dbReference type="ChEBI" id="CHEBI:57705"/>
    </ligand>
</feature>
<dbReference type="GO" id="GO:0009252">
    <property type="term" value="P:peptidoglycan biosynthetic process"/>
    <property type="evidence" value="ECO:0007669"/>
    <property type="project" value="UniProtKB-UniRule"/>
</dbReference>
<dbReference type="SUPFAM" id="SSF53756">
    <property type="entry name" value="UDP-Glycosyltransferase/glycogen phosphorylase"/>
    <property type="match status" value="1"/>
</dbReference>
<keyword evidence="8 10" id="KW-0131">Cell cycle</keyword>
<keyword evidence="3 10" id="KW-0328">Glycosyltransferase</keyword>
<dbReference type="UniPathway" id="UPA00219"/>
<feature type="binding site" evidence="10">
    <location>
        <position position="242"/>
    </location>
    <ligand>
        <name>UDP-N-acetyl-alpha-D-glucosamine</name>
        <dbReference type="ChEBI" id="CHEBI:57705"/>
    </ligand>
</feature>
<protein>
    <recommendedName>
        <fullName evidence="10">UDP-N-acetylglucosamine--N-acetylmuramyl-(pentapeptide) pyrophosphoryl-undecaprenol N-acetylglucosamine transferase</fullName>
        <ecNumber evidence="10">2.4.1.227</ecNumber>
    </recommendedName>
    <alternativeName>
        <fullName evidence="10">Undecaprenyl-PP-MurNAc-pentapeptide-UDPGlcNAc GlcNAc transferase</fullName>
    </alternativeName>
</protein>
<reference evidence="13 14" key="1">
    <citation type="submission" date="2019-07" db="EMBL/GenBank/DDBJ databases">
        <title>Genomic Encyclopedia of Type Strains, Phase IV (KMG-IV): sequencing the most valuable type-strain genomes for metagenomic binning, comparative biology and taxonomic classification.</title>
        <authorList>
            <person name="Goeker M."/>
        </authorList>
    </citation>
    <scope>NUCLEOTIDE SEQUENCE [LARGE SCALE GENOMIC DNA]</scope>
    <source>
        <strain evidence="13 14">SS015</strain>
    </source>
</reference>
<comment type="pathway">
    <text evidence="10">Cell wall biogenesis; peptidoglycan biosynthesis.</text>
</comment>
<feature type="binding site" evidence="10">
    <location>
        <position position="287"/>
    </location>
    <ligand>
        <name>UDP-N-acetyl-alpha-D-glucosamine</name>
        <dbReference type="ChEBI" id="CHEBI:57705"/>
    </ligand>
</feature>
<evidence type="ECO:0000256" key="2">
    <source>
        <dbReference type="ARBA" id="ARBA00022618"/>
    </source>
</evidence>
<dbReference type="OrthoDB" id="9808936at2"/>
<comment type="caution">
    <text evidence="10">Lacks conserved residue(s) required for the propagation of feature annotation.</text>
</comment>
<evidence type="ECO:0000256" key="1">
    <source>
        <dbReference type="ARBA" id="ARBA00022475"/>
    </source>
</evidence>
<dbReference type="NCBIfam" id="TIGR01133">
    <property type="entry name" value="murG"/>
    <property type="match status" value="1"/>
</dbReference>
<keyword evidence="6 10" id="KW-0573">Peptidoglycan synthesis</keyword>
<evidence type="ECO:0000259" key="12">
    <source>
        <dbReference type="Pfam" id="PF04101"/>
    </source>
</evidence>
<organism evidence="13 14">
    <name type="scientific">Geothermobacter ehrlichii</name>
    <dbReference type="NCBI Taxonomy" id="213224"/>
    <lineage>
        <taxon>Bacteria</taxon>
        <taxon>Pseudomonadati</taxon>
        <taxon>Thermodesulfobacteriota</taxon>
        <taxon>Desulfuromonadia</taxon>
        <taxon>Desulfuromonadales</taxon>
        <taxon>Geothermobacteraceae</taxon>
        <taxon>Geothermobacter</taxon>
    </lineage>
</organism>
<evidence type="ECO:0000313" key="13">
    <source>
        <dbReference type="EMBL" id="TYO96094.1"/>
    </source>
</evidence>
<evidence type="ECO:0000256" key="5">
    <source>
        <dbReference type="ARBA" id="ARBA00022960"/>
    </source>
</evidence>
<dbReference type="AlphaFoldDB" id="A0A5D3WH24"/>
<keyword evidence="1 10" id="KW-1003">Cell membrane</keyword>
<comment type="subcellular location">
    <subcellularLocation>
        <location evidence="10">Cell membrane</location>
        <topology evidence="10">Peripheral membrane protein</topology>
        <orientation evidence="10">Cytoplasmic side</orientation>
    </subcellularLocation>
</comment>
<keyword evidence="14" id="KW-1185">Reference proteome</keyword>
<dbReference type="RefSeq" id="WP_148896908.1">
    <property type="nucleotide sequence ID" value="NZ_VNIB01000015.1"/>
</dbReference>
<dbReference type="GO" id="GO:0051991">
    <property type="term" value="F:UDP-N-acetyl-D-glucosamine:N-acetylmuramoyl-L-alanyl-D-glutamyl-meso-2,6-diaminopimelyl-D-alanyl-D-alanine-diphosphoundecaprenol 4-beta-N-acetylglucosaminlytransferase activity"/>
    <property type="evidence" value="ECO:0007669"/>
    <property type="project" value="RHEA"/>
</dbReference>
<dbReference type="GO" id="GO:0071555">
    <property type="term" value="P:cell wall organization"/>
    <property type="evidence" value="ECO:0007669"/>
    <property type="project" value="UniProtKB-KW"/>
</dbReference>
<comment type="similarity">
    <text evidence="10">Belongs to the glycosyltransferase 28 family. MurG subfamily.</text>
</comment>
<keyword evidence="4 10" id="KW-0808">Transferase</keyword>
<dbReference type="InterPro" id="IPR006009">
    <property type="entry name" value="GlcNAc_MurG"/>
</dbReference>
<evidence type="ECO:0000259" key="11">
    <source>
        <dbReference type="Pfam" id="PF03033"/>
    </source>
</evidence>
<dbReference type="GO" id="GO:0051301">
    <property type="term" value="P:cell division"/>
    <property type="evidence" value="ECO:0007669"/>
    <property type="project" value="UniProtKB-KW"/>
</dbReference>
<comment type="catalytic activity">
    <reaction evidence="10">
        <text>di-trans,octa-cis-undecaprenyl diphospho-N-acetyl-alpha-D-muramoyl-L-alanyl-D-glutamyl-meso-2,6-diaminopimeloyl-D-alanyl-D-alanine + UDP-N-acetyl-alpha-D-glucosamine = di-trans,octa-cis-undecaprenyl diphospho-[N-acetyl-alpha-D-glucosaminyl-(1-&gt;4)]-N-acetyl-alpha-D-muramoyl-L-alanyl-D-glutamyl-meso-2,6-diaminopimeloyl-D-alanyl-D-alanine + UDP + H(+)</text>
        <dbReference type="Rhea" id="RHEA:31227"/>
        <dbReference type="ChEBI" id="CHEBI:15378"/>
        <dbReference type="ChEBI" id="CHEBI:57705"/>
        <dbReference type="ChEBI" id="CHEBI:58223"/>
        <dbReference type="ChEBI" id="CHEBI:61387"/>
        <dbReference type="ChEBI" id="CHEBI:61388"/>
        <dbReference type="EC" id="2.4.1.227"/>
    </reaction>
</comment>
<feature type="binding site" evidence="10">
    <location>
        <begin position="10"/>
        <end position="12"/>
    </location>
    <ligand>
        <name>UDP-N-acetyl-alpha-D-glucosamine</name>
        <dbReference type="ChEBI" id="CHEBI:57705"/>
    </ligand>
</feature>
<dbReference type="EC" id="2.4.1.227" evidence="10"/>
<evidence type="ECO:0000313" key="14">
    <source>
        <dbReference type="Proteomes" id="UP000324159"/>
    </source>
</evidence>
<dbReference type="InterPro" id="IPR004276">
    <property type="entry name" value="GlycoTrans_28_N"/>
</dbReference>
<accession>A0A5D3WH24</accession>
<dbReference type="GO" id="GO:0050511">
    <property type="term" value="F:undecaprenyldiphospho-muramoylpentapeptide beta-N-acetylglucosaminyltransferase activity"/>
    <property type="evidence" value="ECO:0007669"/>
    <property type="project" value="UniProtKB-UniRule"/>
</dbReference>
<dbReference type="CDD" id="cd03785">
    <property type="entry name" value="GT28_MurG"/>
    <property type="match status" value="1"/>
</dbReference>
<evidence type="ECO:0000256" key="8">
    <source>
        <dbReference type="ARBA" id="ARBA00023306"/>
    </source>
</evidence>
<evidence type="ECO:0000256" key="6">
    <source>
        <dbReference type="ARBA" id="ARBA00022984"/>
    </source>
</evidence>
<comment type="caution">
    <text evidence="13">The sequence shown here is derived from an EMBL/GenBank/DDBJ whole genome shotgun (WGS) entry which is preliminary data.</text>
</comment>
<dbReference type="GO" id="GO:0008360">
    <property type="term" value="P:regulation of cell shape"/>
    <property type="evidence" value="ECO:0007669"/>
    <property type="project" value="UniProtKB-KW"/>
</dbReference>
<dbReference type="InterPro" id="IPR007235">
    <property type="entry name" value="Glyco_trans_28_C"/>
</dbReference>
<name>A0A5D3WH24_9BACT</name>
<dbReference type="PANTHER" id="PTHR21015:SF22">
    <property type="entry name" value="GLYCOSYLTRANSFERASE"/>
    <property type="match status" value="1"/>
</dbReference>
<evidence type="ECO:0000256" key="3">
    <source>
        <dbReference type="ARBA" id="ARBA00022676"/>
    </source>
</evidence>
<evidence type="ECO:0000256" key="7">
    <source>
        <dbReference type="ARBA" id="ARBA00023136"/>
    </source>
</evidence>
<keyword evidence="5 10" id="KW-0133">Cell shape</keyword>
<keyword evidence="7 10" id="KW-0472">Membrane</keyword>
<comment type="function">
    <text evidence="10">Cell wall formation. Catalyzes the transfer of a GlcNAc subunit on undecaprenyl-pyrophosphoryl-MurNAc-pentapeptide (lipid intermediate I) to form undecaprenyl-pyrophosphoryl-MurNAc-(pentapeptide)GlcNAc (lipid intermediate II).</text>
</comment>
<evidence type="ECO:0000256" key="10">
    <source>
        <dbReference type="HAMAP-Rule" id="MF_00033"/>
    </source>
</evidence>
<dbReference type="Pfam" id="PF04101">
    <property type="entry name" value="Glyco_tran_28_C"/>
    <property type="match status" value="1"/>
</dbReference>
<dbReference type="Pfam" id="PF03033">
    <property type="entry name" value="Glyco_transf_28"/>
    <property type="match status" value="1"/>
</dbReference>
<sequence length="357" mass="38523">MRVLLAGGGTGGHLFPAVALAQQLLADEPGSEVLFVGTERGIEARVLPELGLPLATIDIVGFVGKKPVEKLAVAPKLLRSFRQSGAILDRFRPQVVVGVGGYASGPVLLAARWRRLPLVIHEQNARPGLTNRLLGHLADRICISYPESAGHFGGRTVLTGNPVRREMTEHRPLPDGEPELLVFGGSRGARAINQAVLACLPHLELWRGRLRIVHQTGEEDLEQVKEGYRKQGWTHAEVVPFIRDMASAYARAHLVLCRAGATTIAELTACGRPSILVPYPYAAGDHQTANARSLAERGAALMLPQTELEGKRLATLISDMLSDRQRLLDMAGAAHALGQPRAAELILDQCRAVARKG</sequence>
<evidence type="ECO:0000256" key="4">
    <source>
        <dbReference type="ARBA" id="ARBA00022679"/>
    </source>
</evidence>
<dbReference type="GO" id="GO:0005975">
    <property type="term" value="P:carbohydrate metabolic process"/>
    <property type="evidence" value="ECO:0007669"/>
    <property type="project" value="InterPro"/>
</dbReference>
<dbReference type="HAMAP" id="MF_00033">
    <property type="entry name" value="MurG"/>
    <property type="match status" value="1"/>
</dbReference>
<gene>
    <name evidence="10" type="primary">murG</name>
    <name evidence="13" type="ORF">EDC39_11540</name>
</gene>
<proteinExistence type="inferred from homology"/>
<evidence type="ECO:0000256" key="9">
    <source>
        <dbReference type="ARBA" id="ARBA00023316"/>
    </source>
</evidence>
<dbReference type="GO" id="GO:0005886">
    <property type="term" value="C:plasma membrane"/>
    <property type="evidence" value="ECO:0007669"/>
    <property type="project" value="UniProtKB-SubCell"/>
</dbReference>
<dbReference type="PANTHER" id="PTHR21015">
    <property type="entry name" value="UDP-N-ACETYLGLUCOSAMINE--N-ACETYLMURAMYL-(PENTAPEPTIDE) PYROPHOSPHORYL-UNDECAPRENOL N-ACETYLGLUCOSAMINE TRANSFERASE 1"/>
    <property type="match status" value="1"/>
</dbReference>
<feature type="domain" description="Glycosyl transferase family 28 C-terminal" evidence="12">
    <location>
        <begin position="180"/>
        <end position="344"/>
    </location>
</feature>